<comment type="catalytic activity">
    <reaction evidence="1">
        <text>a 1,2-diacyl-sn-glycero-3-phosphate + CTP + H(+) = a CDP-1,2-diacyl-sn-glycerol + diphosphate</text>
        <dbReference type="Rhea" id="RHEA:16229"/>
        <dbReference type="ChEBI" id="CHEBI:15378"/>
        <dbReference type="ChEBI" id="CHEBI:33019"/>
        <dbReference type="ChEBI" id="CHEBI:37563"/>
        <dbReference type="ChEBI" id="CHEBI:58332"/>
        <dbReference type="ChEBI" id="CHEBI:58608"/>
        <dbReference type="EC" id="2.7.7.41"/>
    </reaction>
</comment>
<dbReference type="AlphaFoldDB" id="A0A1D6KTN0"/>
<keyword evidence="9" id="KW-0812">Transmembrane</keyword>
<dbReference type="GO" id="GO:0016024">
    <property type="term" value="P:CDP-diacylglycerol biosynthetic process"/>
    <property type="evidence" value="ECO:0007669"/>
    <property type="project" value="UniProtKB-UniPathway"/>
</dbReference>
<evidence type="ECO:0000256" key="11">
    <source>
        <dbReference type="ARBA" id="ARBA00022989"/>
    </source>
</evidence>
<evidence type="ECO:0000256" key="3">
    <source>
        <dbReference type="ARBA" id="ARBA00005119"/>
    </source>
</evidence>
<evidence type="ECO:0000256" key="2">
    <source>
        <dbReference type="ARBA" id="ARBA00004141"/>
    </source>
</evidence>
<keyword evidence="14" id="KW-0594">Phospholipid biosynthesis</keyword>
<evidence type="ECO:0000256" key="16">
    <source>
        <dbReference type="ARBA" id="ARBA00029893"/>
    </source>
</evidence>
<evidence type="ECO:0000256" key="14">
    <source>
        <dbReference type="ARBA" id="ARBA00023209"/>
    </source>
</evidence>
<comment type="pathway">
    <text evidence="3">Phospholipid metabolism; CDP-diacylglycerol biosynthesis; CDP-diacylglycerol from sn-glycerol 3-phosphate: step 3/3.</text>
</comment>
<keyword evidence="13" id="KW-0472">Membrane</keyword>
<evidence type="ECO:0000256" key="7">
    <source>
        <dbReference type="ARBA" id="ARBA00022516"/>
    </source>
</evidence>
<keyword evidence="12" id="KW-0443">Lipid metabolism</keyword>
<keyword evidence="8 19" id="KW-0808">Transferase</keyword>
<dbReference type="STRING" id="4577.A0A1D6KTN0"/>
<evidence type="ECO:0000256" key="17">
    <source>
        <dbReference type="ARBA" id="ARBA00032396"/>
    </source>
</evidence>
<dbReference type="InParanoid" id="A0A1D6KTN0"/>
<keyword evidence="11" id="KW-1133">Transmembrane helix</keyword>
<evidence type="ECO:0000256" key="12">
    <source>
        <dbReference type="ARBA" id="ARBA00023098"/>
    </source>
</evidence>
<evidence type="ECO:0000256" key="1">
    <source>
        <dbReference type="ARBA" id="ARBA00001698"/>
    </source>
</evidence>
<reference evidence="19" key="1">
    <citation type="submission" date="2015-12" db="EMBL/GenBank/DDBJ databases">
        <title>Update maize B73 reference genome by single molecule sequencing technologies.</title>
        <authorList>
            <consortium name="Maize Genome Sequencing Project"/>
            <person name="Ware D."/>
        </authorList>
    </citation>
    <scope>NUCLEOTIDE SEQUENCE [LARGE SCALE GENOMIC DNA]</scope>
    <source>
        <tissue evidence="19">Seedling</tissue>
    </source>
</reference>
<dbReference type="UniPathway" id="UPA00557">
    <property type="reaction ID" value="UER00614"/>
</dbReference>
<comment type="similarity">
    <text evidence="5">Belongs to the CDS family.</text>
</comment>
<name>A0A1D6KTN0_MAIZE</name>
<evidence type="ECO:0000256" key="5">
    <source>
        <dbReference type="ARBA" id="ARBA00010185"/>
    </source>
</evidence>
<comment type="subcellular location">
    <subcellularLocation>
        <location evidence="2">Membrane</location>
        <topology evidence="2">Multi-pass membrane protein</topology>
    </subcellularLocation>
</comment>
<sequence length="148" mass="16760">MLSVQTYSLTFNVSVSVSIYPLKSIFWRTEAIQVEGTVTDSCSPWYSRPVIACMAAGRTLGSQRIEATTDGNRANGQPLLVNDQNKYKSMLTHTYSTVWMIRGFAFIIYMGYLYIWAMVVVIQIYMAREFSSYSENPMKRNNCQGSGS</sequence>
<proteinExistence type="inferred from homology"/>
<organism evidence="19">
    <name type="scientific">Zea mays</name>
    <name type="common">Maize</name>
    <dbReference type="NCBI Taxonomy" id="4577"/>
    <lineage>
        <taxon>Eukaryota</taxon>
        <taxon>Viridiplantae</taxon>
        <taxon>Streptophyta</taxon>
        <taxon>Embryophyta</taxon>
        <taxon>Tracheophyta</taxon>
        <taxon>Spermatophyta</taxon>
        <taxon>Magnoliopsida</taxon>
        <taxon>Liliopsida</taxon>
        <taxon>Poales</taxon>
        <taxon>Poaceae</taxon>
        <taxon>PACMAD clade</taxon>
        <taxon>Panicoideae</taxon>
        <taxon>Andropogonodae</taxon>
        <taxon>Andropogoneae</taxon>
        <taxon>Tripsacinae</taxon>
        <taxon>Zea</taxon>
    </lineage>
</organism>
<evidence type="ECO:0000256" key="6">
    <source>
        <dbReference type="ARBA" id="ARBA00012487"/>
    </source>
</evidence>
<dbReference type="PANTHER" id="PTHR13773">
    <property type="entry name" value="PHOSPHATIDATE CYTIDYLYLTRANSFERASE"/>
    <property type="match status" value="1"/>
</dbReference>
<dbReference type="PANTHER" id="PTHR13773:SF8">
    <property type="entry name" value="PHOSPHATIDATE CYTIDYLYLTRANSFERASE, PHOTORECEPTOR-SPECIFIC"/>
    <property type="match status" value="1"/>
</dbReference>
<evidence type="ECO:0000256" key="18">
    <source>
        <dbReference type="ARBA" id="ARBA00033406"/>
    </source>
</evidence>
<comment type="pathway">
    <text evidence="4">Lipid metabolism.</text>
</comment>
<evidence type="ECO:0000256" key="15">
    <source>
        <dbReference type="ARBA" id="ARBA00023264"/>
    </source>
</evidence>
<evidence type="ECO:0000256" key="10">
    <source>
        <dbReference type="ARBA" id="ARBA00022695"/>
    </source>
</evidence>
<dbReference type="InterPro" id="IPR016720">
    <property type="entry name" value="PC_Trfase_euk"/>
</dbReference>
<evidence type="ECO:0000256" key="4">
    <source>
        <dbReference type="ARBA" id="ARBA00005189"/>
    </source>
</evidence>
<keyword evidence="15" id="KW-1208">Phospholipid metabolism</keyword>
<dbReference type="GO" id="GO:0016020">
    <property type="term" value="C:membrane"/>
    <property type="evidence" value="ECO:0007669"/>
    <property type="project" value="UniProtKB-SubCell"/>
</dbReference>
<gene>
    <name evidence="19" type="ORF">ZEAMMB73_Zm00001d032730</name>
</gene>
<protein>
    <recommendedName>
        <fullName evidence="6">phosphatidate cytidylyltransferase</fullName>
        <ecNumber evidence="6">2.7.7.41</ecNumber>
    </recommendedName>
    <alternativeName>
        <fullName evidence="16">CDP-diacylglycerol synthase</fullName>
    </alternativeName>
    <alternativeName>
        <fullName evidence="17">CDP-diglyceride pyrophosphorylase</fullName>
    </alternativeName>
    <alternativeName>
        <fullName evidence="18">CDP-diglyceride synthase</fullName>
    </alternativeName>
</protein>
<evidence type="ECO:0000256" key="13">
    <source>
        <dbReference type="ARBA" id="ARBA00023136"/>
    </source>
</evidence>
<keyword evidence="7" id="KW-0444">Lipid biosynthesis</keyword>
<accession>A0A1D6KTN0</accession>
<dbReference type="EC" id="2.7.7.41" evidence="6"/>
<evidence type="ECO:0000313" key="19">
    <source>
        <dbReference type="EMBL" id="ONM05941.1"/>
    </source>
</evidence>
<dbReference type="EMBL" id="CM007647">
    <property type="protein sequence ID" value="ONM05941.1"/>
    <property type="molecule type" value="Genomic_DNA"/>
</dbReference>
<evidence type="ECO:0000256" key="8">
    <source>
        <dbReference type="ARBA" id="ARBA00022679"/>
    </source>
</evidence>
<keyword evidence="10 19" id="KW-0548">Nucleotidyltransferase</keyword>
<dbReference type="GO" id="GO:0004605">
    <property type="term" value="F:phosphatidate cytidylyltransferase activity"/>
    <property type="evidence" value="ECO:0007669"/>
    <property type="project" value="UniProtKB-EC"/>
</dbReference>
<evidence type="ECO:0000256" key="9">
    <source>
        <dbReference type="ARBA" id="ARBA00022692"/>
    </source>
</evidence>